<sequence length="79" mass="8939">MVAVSYAGWRCAYPAYKTNLFLDPVGRVRRSRHPAFFLIPHTHRLGFTPAVQPVGAEIIARADAALYRAKEVGRDRWSL</sequence>
<proteinExistence type="predicted"/>
<dbReference type="AlphaFoldDB" id="A0ABD0BSX6"/>
<dbReference type="Proteomes" id="UP001050241">
    <property type="component" value="Unassembled WGS sequence"/>
</dbReference>
<name>A0ABD0BSX6_ENTCL</name>
<accession>A0ABD0BSX6</accession>
<comment type="caution">
    <text evidence="1">The sequence shown here is derived from an EMBL/GenBank/DDBJ whole genome shotgun (WGS) entry which is preliminary data.</text>
</comment>
<reference evidence="1" key="1">
    <citation type="submission" date="2021-11" db="EMBL/GenBank/DDBJ databases">
        <title>WGS analysis for carbapenemase-producing Enterobacterales outbreak in a University Hospital, Japan.</title>
        <authorList>
            <person name="Tukada M."/>
            <person name="Miyazaki T."/>
            <person name="Aoki K."/>
            <person name="Yoshizawa S."/>
            <person name="Ishii Y."/>
            <person name="Tateda K."/>
        </authorList>
    </citation>
    <scope>NUCLEOTIDE SEQUENCE</scope>
    <source>
        <strain evidence="1">TUM16652</strain>
    </source>
</reference>
<evidence type="ECO:0000313" key="1">
    <source>
        <dbReference type="EMBL" id="GJJ84498.1"/>
    </source>
</evidence>
<evidence type="ECO:0008006" key="3">
    <source>
        <dbReference type="Google" id="ProtNLM"/>
    </source>
</evidence>
<dbReference type="EMBL" id="BQFY01000020">
    <property type="protein sequence ID" value="GJJ84498.1"/>
    <property type="molecule type" value="Genomic_DNA"/>
</dbReference>
<protein>
    <recommendedName>
        <fullName evidence="3">GGDEF domain-containing protein</fullName>
    </recommendedName>
</protein>
<evidence type="ECO:0000313" key="2">
    <source>
        <dbReference type="Proteomes" id="UP001050241"/>
    </source>
</evidence>
<organism evidence="1 2">
    <name type="scientific">Enterobacter cloacae</name>
    <dbReference type="NCBI Taxonomy" id="550"/>
    <lineage>
        <taxon>Bacteria</taxon>
        <taxon>Pseudomonadati</taxon>
        <taxon>Pseudomonadota</taxon>
        <taxon>Gammaproteobacteria</taxon>
        <taxon>Enterobacterales</taxon>
        <taxon>Enterobacteriaceae</taxon>
        <taxon>Enterobacter</taxon>
        <taxon>Enterobacter cloacae complex</taxon>
    </lineage>
</organism>
<gene>
    <name evidence="1" type="ORF">TUM16652_31980</name>
</gene>